<keyword evidence="3" id="KW-1185">Reference proteome</keyword>
<feature type="transmembrane region" description="Helical" evidence="1">
    <location>
        <begin position="179"/>
        <end position="199"/>
    </location>
</feature>
<evidence type="ECO:0000256" key="1">
    <source>
        <dbReference type="SAM" id="Phobius"/>
    </source>
</evidence>
<feature type="transmembrane region" description="Helical" evidence="1">
    <location>
        <begin position="12"/>
        <end position="30"/>
    </location>
</feature>
<dbReference type="RefSeq" id="XP_009653459.1">
    <property type="nucleotide sequence ID" value="XM_009655164.1"/>
</dbReference>
<organism evidence="2 3">
    <name type="scientific">Verticillium dahliae (strain VdLs.17 / ATCC MYA-4575 / FGSC 10137)</name>
    <name type="common">Verticillium wilt</name>
    <dbReference type="NCBI Taxonomy" id="498257"/>
    <lineage>
        <taxon>Eukaryota</taxon>
        <taxon>Fungi</taxon>
        <taxon>Dikarya</taxon>
        <taxon>Ascomycota</taxon>
        <taxon>Pezizomycotina</taxon>
        <taxon>Sordariomycetes</taxon>
        <taxon>Hypocreomycetidae</taxon>
        <taxon>Glomerellales</taxon>
        <taxon>Plectosphaerellaceae</taxon>
        <taxon>Verticillium</taxon>
    </lineage>
</organism>
<feature type="transmembrane region" description="Helical" evidence="1">
    <location>
        <begin position="42"/>
        <end position="63"/>
    </location>
</feature>
<keyword evidence="1" id="KW-0472">Membrane</keyword>
<gene>
    <name evidence="2" type="ORF">VDAG_05767</name>
</gene>
<evidence type="ECO:0000313" key="3">
    <source>
        <dbReference type="Proteomes" id="UP000001611"/>
    </source>
</evidence>
<accession>G2X6I5</accession>
<dbReference type="Gene3D" id="1.20.1250.20">
    <property type="entry name" value="MFS general substrate transporter like domains"/>
    <property type="match status" value="1"/>
</dbReference>
<dbReference type="AlphaFoldDB" id="G2X6I5"/>
<dbReference type="InterPro" id="IPR036259">
    <property type="entry name" value="MFS_trans_sf"/>
</dbReference>
<dbReference type="Proteomes" id="UP000001611">
    <property type="component" value="Chromosome 4"/>
</dbReference>
<dbReference type="HOGENOM" id="CLU_1125249_0_0_1"/>
<dbReference type="EMBL" id="DS572705">
    <property type="protein sequence ID" value="EGY14603.1"/>
    <property type="molecule type" value="Genomic_DNA"/>
</dbReference>
<reference evidence="2 3" key="1">
    <citation type="submission" date="2008-03" db="EMBL/GenBank/DDBJ databases">
        <title>The Genome Sequence of Verticillium dahliae VdLs.17.</title>
        <authorList>
            <consortium name="The Broad Institute Genome Sequencing Platform"/>
            <person name="Ma L.-J.J."/>
            <person name="Klosterman S.J."/>
            <person name="Subbarao K."/>
            <person name="Dobinson K."/>
            <person name="Veronese P."/>
            <person name="Kang S."/>
            <person name="Gold S.E."/>
            <person name="Young S."/>
            <person name="Jaffe D."/>
            <person name="Gnerre S."/>
            <person name="Berlin A."/>
            <person name="Heiman D."/>
            <person name="Hepburn T."/>
            <person name="Sykes S."/>
            <person name="Alvarado L."/>
            <person name="Kodira C.D."/>
            <person name="Lander E."/>
            <person name="Galagan J."/>
            <person name="Nusbaum C."/>
            <person name="Birren B."/>
        </authorList>
    </citation>
    <scope>NUCLEOTIDE SEQUENCE [LARGE SCALE GENOMIC DNA]</scope>
    <source>
        <strain evidence="3">VdLs.17 / ATCC MYA-4575 / FGSC 10137</strain>
    </source>
</reference>
<dbReference type="SUPFAM" id="SSF103473">
    <property type="entry name" value="MFS general substrate transporter"/>
    <property type="match status" value="2"/>
</dbReference>
<dbReference type="InParanoid" id="G2X6I5"/>
<dbReference type="KEGG" id="vda:VDAG_05767"/>
<dbReference type="eggNOG" id="KOG2504">
    <property type="taxonomic scope" value="Eukaryota"/>
</dbReference>
<protein>
    <recommendedName>
        <fullName evidence="4">Major facilitator superfamily (MFS) profile domain-containing protein</fullName>
    </recommendedName>
</protein>
<sequence>METLHQPKAQVSWVGSLQVLLSFVLCTIFGRLSNAAYGRHAVFVRSLLAVLGSFMTSLASRYWEIFFAQSLCTGLGLGLMFTPSMFVIGLVCVGGMLYTWIGVHNRVSMYAFSVVYGLIFDASQGVFDGSLAILKKDTSKMGTQSGMVCMLLDFATLAGPPTAGAIIDQSRGEYLWTQIWGRTVILLAAIMAMAARWWMTGCKLIPPPWRSVMNTVVRERQQEDGAEYYNIETECHEKCSRQDPRRI</sequence>
<keyword evidence="1" id="KW-1133">Transmembrane helix</keyword>
<feature type="transmembrane region" description="Helical" evidence="1">
    <location>
        <begin position="107"/>
        <end position="127"/>
    </location>
</feature>
<dbReference type="OMA" id="WIFRIGA"/>
<feature type="transmembrane region" description="Helical" evidence="1">
    <location>
        <begin position="75"/>
        <end position="101"/>
    </location>
</feature>
<evidence type="ECO:0000313" key="2">
    <source>
        <dbReference type="EMBL" id="EGY14603.1"/>
    </source>
</evidence>
<dbReference type="GeneID" id="20707230"/>
<feature type="transmembrane region" description="Helical" evidence="1">
    <location>
        <begin position="148"/>
        <end position="167"/>
    </location>
</feature>
<keyword evidence="1" id="KW-0812">Transmembrane</keyword>
<dbReference type="InterPro" id="IPR050327">
    <property type="entry name" value="Proton-linked_MCT"/>
</dbReference>
<name>G2X6I5_VERDV</name>
<evidence type="ECO:0008006" key="4">
    <source>
        <dbReference type="Google" id="ProtNLM"/>
    </source>
</evidence>
<proteinExistence type="predicted"/>
<dbReference type="PANTHER" id="PTHR11360">
    <property type="entry name" value="MONOCARBOXYLATE TRANSPORTER"/>
    <property type="match status" value="1"/>
</dbReference>
<dbReference type="PANTHER" id="PTHR11360:SF130">
    <property type="entry name" value="MAJOR FACILITATOR SUPERFAMILY (MFS) PROFILE DOMAIN-CONTAINING PROTEIN-RELATED"/>
    <property type="match status" value="1"/>
</dbReference>